<protein>
    <recommendedName>
        <fullName evidence="2">Dynein heavy chain linker domain-containing protein</fullName>
    </recommendedName>
</protein>
<accession>A0A1B6GCM6</accession>
<sequence>SNLHVRLELHKMFDGRSEDRIYDLGLKFFQFKKSEEDDIATHLSKIEQIWHDLQAELLNEHITSLPDVLLICKILGSLPESYFNFRSSWVLLSRNEKTIDNLTEQIFAYERSLKE</sequence>
<dbReference type="EMBL" id="GECZ01009580">
    <property type="protein sequence ID" value="JAS60189.1"/>
    <property type="molecule type" value="Transcribed_RNA"/>
</dbReference>
<organism evidence="1">
    <name type="scientific">Cuerna arida</name>
    <dbReference type="NCBI Taxonomy" id="1464854"/>
    <lineage>
        <taxon>Eukaryota</taxon>
        <taxon>Metazoa</taxon>
        <taxon>Ecdysozoa</taxon>
        <taxon>Arthropoda</taxon>
        <taxon>Hexapoda</taxon>
        <taxon>Insecta</taxon>
        <taxon>Pterygota</taxon>
        <taxon>Neoptera</taxon>
        <taxon>Paraneoptera</taxon>
        <taxon>Hemiptera</taxon>
        <taxon>Auchenorrhyncha</taxon>
        <taxon>Membracoidea</taxon>
        <taxon>Cicadellidae</taxon>
        <taxon>Cicadellinae</taxon>
        <taxon>Proconiini</taxon>
        <taxon>Cuerna</taxon>
    </lineage>
</organism>
<gene>
    <name evidence="1" type="ORF">g.4516</name>
</gene>
<evidence type="ECO:0000313" key="1">
    <source>
        <dbReference type="EMBL" id="JAS60189.1"/>
    </source>
</evidence>
<proteinExistence type="predicted"/>
<feature type="non-terminal residue" evidence="1">
    <location>
        <position position="115"/>
    </location>
</feature>
<evidence type="ECO:0008006" key="2">
    <source>
        <dbReference type="Google" id="ProtNLM"/>
    </source>
</evidence>
<feature type="non-terminal residue" evidence="1">
    <location>
        <position position="1"/>
    </location>
</feature>
<dbReference type="Pfam" id="PF14223">
    <property type="entry name" value="Retrotran_gag_2"/>
    <property type="match status" value="1"/>
</dbReference>
<dbReference type="AlphaFoldDB" id="A0A1B6GCM6"/>
<reference evidence="1" key="1">
    <citation type="submission" date="2015-11" db="EMBL/GenBank/DDBJ databases">
        <title>De novo transcriptome assembly of four potential Pierce s Disease insect vectors from Arizona vineyards.</title>
        <authorList>
            <person name="Tassone E.E."/>
        </authorList>
    </citation>
    <scope>NUCLEOTIDE SEQUENCE</scope>
</reference>
<name>A0A1B6GCM6_9HEMI</name>